<name>A0ACD5TC99_AVESA</name>
<reference evidence="1" key="2">
    <citation type="submission" date="2025-09" db="UniProtKB">
        <authorList>
            <consortium name="EnsemblPlants"/>
        </authorList>
    </citation>
    <scope>IDENTIFICATION</scope>
</reference>
<evidence type="ECO:0000313" key="2">
    <source>
        <dbReference type="Proteomes" id="UP001732700"/>
    </source>
</evidence>
<accession>A0ACD5TC99</accession>
<sequence length="316" mass="33643">MAGSPDADATRSHTHHTRFRPHLLSVDSPRPPPVPPTPRHHQLGSVQHHHHQLATAMARLATILSFGDHADDDVPEQHAASIDAHDDAASDASDDSFEFAFARPLIQTHSADALADDLFAHGRILPAYYPVFRRHHPHDDDASASSATAPPSPDTYCAWAPRSAPGSPARDLPKSASTGQAVHRFRLRDLVGAGAGSRSHSDGKEKFLFLQQQPSPASKTKSSKTSAPPAAAAAPAPAQTAKKPSSQPKQGKKKGAAAVTEMDMATAHRLFYSKPSTAAASAATATTTKKSYLPYRPSIVGFFAAAHGLRPKHHPY</sequence>
<protein>
    <submittedName>
        <fullName evidence="1">Uncharacterized protein</fullName>
    </submittedName>
</protein>
<dbReference type="EnsemblPlants" id="AVESA.00010b.r2.1AG0028960.1">
    <property type="protein sequence ID" value="AVESA.00010b.r2.1AG0028960.1.CDS"/>
    <property type="gene ID" value="AVESA.00010b.r2.1AG0028960"/>
</dbReference>
<reference evidence="1" key="1">
    <citation type="submission" date="2021-05" db="EMBL/GenBank/DDBJ databases">
        <authorList>
            <person name="Scholz U."/>
            <person name="Mascher M."/>
            <person name="Fiebig A."/>
        </authorList>
    </citation>
    <scope>NUCLEOTIDE SEQUENCE [LARGE SCALE GENOMIC DNA]</scope>
</reference>
<organism evidence="1 2">
    <name type="scientific">Avena sativa</name>
    <name type="common">Oat</name>
    <dbReference type="NCBI Taxonomy" id="4498"/>
    <lineage>
        <taxon>Eukaryota</taxon>
        <taxon>Viridiplantae</taxon>
        <taxon>Streptophyta</taxon>
        <taxon>Embryophyta</taxon>
        <taxon>Tracheophyta</taxon>
        <taxon>Spermatophyta</taxon>
        <taxon>Magnoliopsida</taxon>
        <taxon>Liliopsida</taxon>
        <taxon>Poales</taxon>
        <taxon>Poaceae</taxon>
        <taxon>BOP clade</taxon>
        <taxon>Pooideae</taxon>
        <taxon>Poodae</taxon>
        <taxon>Poeae</taxon>
        <taxon>Poeae Chloroplast Group 1 (Aveneae type)</taxon>
        <taxon>Aveninae</taxon>
        <taxon>Avena</taxon>
    </lineage>
</organism>
<evidence type="ECO:0000313" key="1">
    <source>
        <dbReference type="EnsemblPlants" id="AVESA.00010b.r2.1AG0028960.1.CDS"/>
    </source>
</evidence>
<proteinExistence type="predicted"/>
<keyword evidence="2" id="KW-1185">Reference proteome</keyword>
<dbReference type="Proteomes" id="UP001732700">
    <property type="component" value="Chromosome 1A"/>
</dbReference>